<accession>A0A139AMB1</accession>
<reference evidence="4 5" key="1">
    <citation type="journal article" date="2015" name="Genome Biol. Evol.">
        <title>Phylogenomic analyses indicate that early fungi evolved digesting cell walls of algal ancestors of land plants.</title>
        <authorList>
            <person name="Chang Y."/>
            <person name="Wang S."/>
            <person name="Sekimoto S."/>
            <person name="Aerts A.L."/>
            <person name="Choi C."/>
            <person name="Clum A."/>
            <person name="LaButti K.M."/>
            <person name="Lindquist E.A."/>
            <person name="Yee Ngan C."/>
            <person name="Ohm R.A."/>
            <person name="Salamov A.A."/>
            <person name="Grigoriev I.V."/>
            <person name="Spatafora J.W."/>
            <person name="Berbee M.L."/>
        </authorList>
    </citation>
    <scope>NUCLEOTIDE SEQUENCE [LARGE SCALE GENOMIC DNA]</scope>
    <source>
        <strain evidence="4 5">JEL478</strain>
    </source>
</reference>
<dbReference type="PROSITE" id="PS51762">
    <property type="entry name" value="GH16_2"/>
    <property type="match status" value="1"/>
</dbReference>
<gene>
    <name evidence="4" type="ORF">M427DRAFT_54525</name>
</gene>
<evidence type="ECO:0000256" key="1">
    <source>
        <dbReference type="SAM" id="MobiDB-lite"/>
    </source>
</evidence>
<dbReference type="Proteomes" id="UP000070544">
    <property type="component" value="Unassembled WGS sequence"/>
</dbReference>
<dbReference type="OMA" id="WAKESTN"/>
<name>A0A139AMB1_GONPJ</name>
<dbReference type="InterPro" id="IPR013320">
    <property type="entry name" value="ConA-like_dom_sf"/>
</dbReference>
<evidence type="ECO:0000256" key="2">
    <source>
        <dbReference type="SAM" id="SignalP"/>
    </source>
</evidence>
<dbReference type="InterPro" id="IPR000757">
    <property type="entry name" value="Beta-glucanase-like"/>
</dbReference>
<feature type="signal peptide" evidence="2">
    <location>
        <begin position="1"/>
        <end position="21"/>
    </location>
</feature>
<dbReference type="SUPFAM" id="SSF49899">
    <property type="entry name" value="Concanavalin A-like lectins/glucanases"/>
    <property type="match status" value="1"/>
</dbReference>
<dbReference type="EMBL" id="KQ965746">
    <property type="protein sequence ID" value="KXS17595.1"/>
    <property type="molecule type" value="Genomic_DNA"/>
</dbReference>
<evidence type="ECO:0000313" key="4">
    <source>
        <dbReference type="EMBL" id="KXS17595.1"/>
    </source>
</evidence>
<feature type="domain" description="GH16" evidence="3">
    <location>
        <begin position="19"/>
        <end position="270"/>
    </location>
</feature>
<evidence type="ECO:0000259" key="3">
    <source>
        <dbReference type="PROSITE" id="PS51762"/>
    </source>
</evidence>
<dbReference type="OrthoDB" id="4781at2759"/>
<keyword evidence="4" id="KW-0378">Hydrolase</keyword>
<protein>
    <submittedName>
        <fullName evidence="4">Glycoside hydrolase family 16 protein</fullName>
    </submittedName>
</protein>
<keyword evidence="5" id="KW-1185">Reference proteome</keyword>
<dbReference type="GO" id="GO:0004553">
    <property type="term" value="F:hydrolase activity, hydrolyzing O-glycosyl compounds"/>
    <property type="evidence" value="ECO:0007669"/>
    <property type="project" value="InterPro"/>
</dbReference>
<organism evidence="4 5">
    <name type="scientific">Gonapodya prolifera (strain JEL478)</name>
    <name type="common">Monoblepharis prolifera</name>
    <dbReference type="NCBI Taxonomy" id="1344416"/>
    <lineage>
        <taxon>Eukaryota</taxon>
        <taxon>Fungi</taxon>
        <taxon>Fungi incertae sedis</taxon>
        <taxon>Chytridiomycota</taxon>
        <taxon>Chytridiomycota incertae sedis</taxon>
        <taxon>Monoblepharidomycetes</taxon>
        <taxon>Monoblepharidales</taxon>
        <taxon>Gonapodyaceae</taxon>
        <taxon>Gonapodya</taxon>
    </lineage>
</organism>
<feature type="region of interest" description="Disordered" evidence="1">
    <location>
        <begin position="299"/>
        <end position="337"/>
    </location>
</feature>
<sequence>MLRFLAFIALLGLFTGLPSHATSLPSARKFGHGNPQCVNYREDFSDPSVLTQIDSASTASMWINEEYPFSTATIEDGKLVLRLQLFNNYTNGLGKNEGSGATVSWNPWITTGRMCFNLKAAQGKGVVTAFVWSSWTDGQPVDDNLIWEWVDTLQSNYYAFGVDDPKPQVYVQVTDFATNYHTYCVERCQSFVSWTLDGVETYRLTLASVGNDLTKFPYRPGKGVFNIWDGGAGDAVISKWANGPTNWTDPNNPAYAMYVDWVETRCGCADDVASTAAASATGTSGISAVAAATGTAAAATGARPTTSASRSTSTTSARPGAAATGTTSASAGASSAQTGGVGRSFGVSALGLVGTLLVAALWL</sequence>
<dbReference type="AlphaFoldDB" id="A0A139AMB1"/>
<feature type="chain" id="PRO_5007296302" evidence="2">
    <location>
        <begin position="22"/>
        <end position="363"/>
    </location>
</feature>
<dbReference type="GO" id="GO:0005975">
    <property type="term" value="P:carbohydrate metabolic process"/>
    <property type="evidence" value="ECO:0007669"/>
    <property type="project" value="InterPro"/>
</dbReference>
<keyword evidence="2" id="KW-0732">Signal</keyword>
<evidence type="ECO:0000313" key="5">
    <source>
        <dbReference type="Proteomes" id="UP000070544"/>
    </source>
</evidence>
<proteinExistence type="predicted"/>
<dbReference type="Gene3D" id="2.60.120.200">
    <property type="match status" value="1"/>
</dbReference>
<dbReference type="Pfam" id="PF00722">
    <property type="entry name" value="Glyco_hydro_16"/>
    <property type="match status" value="1"/>
</dbReference>